<gene>
    <name evidence="4" type="ORF">EDM57_12240</name>
</gene>
<feature type="transmembrane region" description="Helical" evidence="2">
    <location>
        <begin position="112"/>
        <end position="131"/>
    </location>
</feature>
<protein>
    <submittedName>
        <fullName evidence="4">Prepilin peptidase</fullName>
    </submittedName>
</protein>
<dbReference type="GO" id="GO:0006465">
    <property type="term" value="P:signal peptide processing"/>
    <property type="evidence" value="ECO:0007669"/>
    <property type="project" value="TreeGrafter"/>
</dbReference>
<dbReference type="AlphaFoldDB" id="A0A3M8AZU7"/>
<dbReference type="RefSeq" id="WP_122905032.1">
    <property type="nucleotide sequence ID" value="NZ_RHHS01000028.1"/>
</dbReference>
<keyword evidence="5" id="KW-1185">Reference proteome</keyword>
<dbReference type="Gene3D" id="1.20.120.1220">
    <property type="match status" value="1"/>
</dbReference>
<keyword evidence="2" id="KW-0812">Transmembrane</keyword>
<evidence type="ECO:0000256" key="2">
    <source>
        <dbReference type="SAM" id="Phobius"/>
    </source>
</evidence>
<feature type="transmembrane region" description="Helical" evidence="2">
    <location>
        <begin position="79"/>
        <end position="105"/>
    </location>
</feature>
<dbReference type="GO" id="GO:0004190">
    <property type="term" value="F:aspartic-type endopeptidase activity"/>
    <property type="evidence" value="ECO:0007669"/>
    <property type="project" value="InterPro"/>
</dbReference>
<dbReference type="GO" id="GO:0005886">
    <property type="term" value="C:plasma membrane"/>
    <property type="evidence" value="ECO:0007669"/>
    <property type="project" value="TreeGrafter"/>
</dbReference>
<evidence type="ECO:0000256" key="1">
    <source>
        <dbReference type="ARBA" id="ARBA00005801"/>
    </source>
</evidence>
<dbReference type="InterPro" id="IPR000045">
    <property type="entry name" value="Prepilin_IV_endopep_pep"/>
</dbReference>
<name>A0A3M8AZU7_9BACL</name>
<dbReference type="InterPro" id="IPR050882">
    <property type="entry name" value="Prepilin_peptidase/N-MTase"/>
</dbReference>
<proteinExistence type="inferred from homology"/>
<dbReference type="PANTHER" id="PTHR30487:SF0">
    <property type="entry name" value="PREPILIN LEADER PEPTIDASE_N-METHYLTRANSFERASE-RELATED"/>
    <property type="match status" value="1"/>
</dbReference>
<organism evidence="4 5">
    <name type="scientific">Brevibacillus gelatini</name>
    <dbReference type="NCBI Taxonomy" id="1655277"/>
    <lineage>
        <taxon>Bacteria</taxon>
        <taxon>Bacillati</taxon>
        <taxon>Bacillota</taxon>
        <taxon>Bacilli</taxon>
        <taxon>Bacillales</taxon>
        <taxon>Paenibacillaceae</taxon>
        <taxon>Brevibacillus</taxon>
    </lineage>
</organism>
<accession>A0A3M8AZU7</accession>
<dbReference type="Pfam" id="PF01478">
    <property type="entry name" value="Peptidase_A24"/>
    <property type="match status" value="1"/>
</dbReference>
<comment type="similarity">
    <text evidence="1">Belongs to the peptidase A24 family.</text>
</comment>
<evidence type="ECO:0000313" key="4">
    <source>
        <dbReference type="EMBL" id="RNB56570.1"/>
    </source>
</evidence>
<evidence type="ECO:0000259" key="3">
    <source>
        <dbReference type="Pfam" id="PF01478"/>
    </source>
</evidence>
<keyword evidence="2" id="KW-1133">Transmembrane helix</keyword>
<keyword evidence="2" id="KW-0472">Membrane</keyword>
<feature type="transmembrane region" description="Helical" evidence="2">
    <location>
        <begin position="27"/>
        <end position="43"/>
    </location>
</feature>
<feature type="domain" description="Prepilin type IV endopeptidase peptidase" evidence="3">
    <location>
        <begin position="7"/>
        <end position="105"/>
    </location>
</feature>
<dbReference type="EMBL" id="RHHS01000028">
    <property type="protein sequence ID" value="RNB56570.1"/>
    <property type="molecule type" value="Genomic_DNA"/>
</dbReference>
<dbReference type="OrthoDB" id="9789291at2"/>
<dbReference type="PANTHER" id="PTHR30487">
    <property type="entry name" value="TYPE 4 PREPILIN-LIKE PROTEINS LEADER PEPTIDE-PROCESSING ENZYME"/>
    <property type="match status" value="1"/>
</dbReference>
<comment type="caution">
    <text evidence="4">The sequence shown here is derived from an EMBL/GenBank/DDBJ whole genome shotgun (WGS) entry which is preliminary data.</text>
</comment>
<reference evidence="4 5" key="1">
    <citation type="submission" date="2018-10" db="EMBL/GenBank/DDBJ databases">
        <title>Phylogenomics of Brevibacillus.</title>
        <authorList>
            <person name="Dunlap C."/>
        </authorList>
    </citation>
    <scope>NUCLEOTIDE SEQUENCE [LARGE SCALE GENOMIC DNA]</scope>
    <source>
        <strain evidence="4 5">DSM 100115</strain>
    </source>
</reference>
<sequence>MILIGFSLIVLLIAAWTDWKWRIIPDWLTYPSMVVALLFHYFHDQLGHSVFGGLFVLSMLLGLSLFVQDGIGGGDMKLLTFLGFALGFPLVNGVILLSFLSGLIFSKVMKQVHVPFAPFITFSFMILLPTISVG</sequence>
<dbReference type="Proteomes" id="UP000268829">
    <property type="component" value="Unassembled WGS sequence"/>
</dbReference>
<evidence type="ECO:0000313" key="5">
    <source>
        <dbReference type="Proteomes" id="UP000268829"/>
    </source>
</evidence>
<feature type="transmembrane region" description="Helical" evidence="2">
    <location>
        <begin position="50"/>
        <end position="67"/>
    </location>
</feature>